<feature type="transmembrane region" description="Helical" evidence="11">
    <location>
        <begin position="29"/>
        <end position="49"/>
    </location>
</feature>
<feature type="region of interest" description="Disordered" evidence="10">
    <location>
        <begin position="1"/>
        <end position="22"/>
    </location>
</feature>
<feature type="transmembrane region" description="Helical" evidence="11">
    <location>
        <begin position="116"/>
        <end position="136"/>
    </location>
</feature>
<accession>A0A852ZSE6</accession>
<evidence type="ECO:0000256" key="4">
    <source>
        <dbReference type="ARBA" id="ARBA00022719"/>
    </source>
</evidence>
<dbReference type="GO" id="GO:0016020">
    <property type="term" value="C:membrane"/>
    <property type="evidence" value="ECO:0007669"/>
    <property type="project" value="UniProtKB-SubCell"/>
</dbReference>
<keyword evidence="8" id="KW-1015">Disulfide bond</keyword>
<dbReference type="InterPro" id="IPR038354">
    <property type="entry name" value="VKOR_sf"/>
</dbReference>
<keyword evidence="9" id="KW-0676">Redox-active center</keyword>
<evidence type="ECO:0000256" key="11">
    <source>
        <dbReference type="SAM" id="Phobius"/>
    </source>
</evidence>
<evidence type="ECO:0000256" key="2">
    <source>
        <dbReference type="ARBA" id="ARBA00006214"/>
    </source>
</evidence>
<keyword evidence="4" id="KW-0874">Quinone</keyword>
<feature type="domain" description="Vitamin K epoxide reductase" evidence="12">
    <location>
        <begin position="27"/>
        <end position="168"/>
    </location>
</feature>
<evidence type="ECO:0000313" key="14">
    <source>
        <dbReference type="Proteomes" id="UP000567795"/>
    </source>
</evidence>
<dbReference type="Proteomes" id="UP000567795">
    <property type="component" value="Unassembled WGS sequence"/>
</dbReference>
<organism evidence="13 14">
    <name type="scientific">Allostreptomyces psammosilenae</name>
    <dbReference type="NCBI Taxonomy" id="1892865"/>
    <lineage>
        <taxon>Bacteria</taxon>
        <taxon>Bacillati</taxon>
        <taxon>Actinomycetota</taxon>
        <taxon>Actinomycetes</taxon>
        <taxon>Kitasatosporales</taxon>
        <taxon>Streptomycetaceae</taxon>
        <taxon>Allostreptomyces</taxon>
    </lineage>
</organism>
<dbReference type="Pfam" id="PF07884">
    <property type="entry name" value="VKOR"/>
    <property type="match status" value="1"/>
</dbReference>
<evidence type="ECO:0000256" key="7">
    <source>
        <dbReference type="ARBA" id="ARBA00023136"/>
    </source>
</evidence>
<name>A0A852ZSE6_9ACTN</name>
<dbReference type="InterPro" id="IPR041714">
    <property type="entry name" value="VKOR_Actinobacteria"/>
</dbReference>
<protein>
    <submittedName>
        <fullName evidence="13">Putative membrane protein</fullName>
    </submittedName>
</protein>
<evidence type="ECO:0000259" key="12">
    <source>
        <dbReference type="SMART" id="SM00756"/>
    </source>
</evidence>
<gene>
    <name evidence="13" type="ORF">FHU37_000697</name>
</gene>
<feature type="transmembrane region" description="Helical" evidence="11">
    <location>
        <begin position="143"/>
        <end position="162"/>
    </location>
</feature>
<dbReference type="AlphaFoldDB" id="A0A852ZSE6"/>
<keyword evidence="6" id="KW-0560">Oxidoreductase</keyword>
<keyword evidence="5 11" id="KW-1133">Transmembrane helix</keyword>
<evidence type="ECO:0000256" key="3">
    <source>
        <dbReference type="ARBA" id="ARBA00022692"/>
    </source>
</evidence>
<dbReference type="RefSeq" id="WP_179812756.1">
    <property type="nucleotide sequence ID" value="NZ_JACBZD010000001.1"/>
</dbReference>
<feature type="transmembrane region" description="Helical" evidence="11">
    <location>
        <begin position="91"/>
        <end position="110"/>
    </location>
</feature>
<evidence type="ECO:0000256" key="5">
    <source>
        <dbReference type="ARBA" id="ARBA00022989"/>
    </source>
</evidence>
<dbReference type="GO" id="GO:0016491">
    <property type="term" value="F:oxidoreductase activity"/>
    <property type="evidence" value="ECO:0007669"/>
    <property type="project" value="UniProtKB-KW"/>
</dbReference>
<feature type="transmembrane region" description="Helical" evidence="11">
    <location>
        <begin position="192"/>
        <end position="212"/>
    </location>
</feature>
<evidence type="ECO:0000256" key="9">
    <source>
        <dbReference type="ARBA" id="ARBA00023284"/>
    </source>
</evidence>
<keyword evidence="3 11" id="KW-0812">Transmembrane</keyword>
<evidence type="ECO:0000256" key="1">
    <source>
        <dbReference type="ARBA" id="ARBA00004141"/>
    </source>
</evidence>
<dbReference type="EMBL" id="JACBZD010000001">
    <property type="protein sequence ID" value="NYI03754.1"/>
    <property type="molecule type" value="Genomic_DNA"/>
</dbReference>
<dbReference type="Gene3D" id="1.20.1440.130">
    <property type="entry name" value="VKOR domain"/>
    <property type="match status" value="1"/>
</dbReference>
<comment type="similarity">
    <text evidence="2">Belongs to the VKOR family.</text>
</comment>
<feature type="compositionally biased region" description="Low complexity" evidence="10">
    <location>
        <begin position="1"/>
        <end position="20"/>
    </location>
</feature>
<evidence type="ECO:0000256" key="10">
    <source>
        <dbReference type="SAM" id="MobiDB-lite"/>
    </source>
</evidence>
<dbReference type="SMART" id="SM00756">
    <property type="entry name" value="VKc"/>
    <property type="match status" value="1"/>
</dbReference>
<dbReference type="CDD" id="cd12922">
    <property type="entry name" value="VKOR_5"/>
    <property type="match status" value="1"/>
</dbReference>
<evidence type="ECO:0000313" key="13">
    <source>
        <dbReference type="EMBL" id="NYI03754.1"/>
    </source>
</evidence>
<keyword evidence="14" id="KW-1185">Reference proteome</keyword>
<keyword evidence="7 11" id="KW-0472">Membrane</keyword>
<dbReference type="InterPro" id="IPR012932">
    <property type="entry name" value="VKOR"/>
</dbReference>
<sequence length="218" mass="23408">MSAPTSPALTSPAAVAPTASRPRHGAPRALALTLVVAGLIGLAASVALLLEKIELLQDPDYVPSCSINPIISCGSVMVTPQAEAFGFPNPVLGVAAFAIVTTVGMALLAGAVFARWFWWGLQAGTVFGVVFVHWLISQSLYEIGALCPYCMVVWAVTIALFWQVTTYNLREGGIALPGRAGGWAVAVSRSPWLVIGCWYLVIAMLILNRFWFYWRTLI</sequence>
<comment type="caution">
    <text evidence="13">The sequence shown here is derived from an EMBL/GenBank/DDBJ whole genome shotgun (WGS) entry which is preliminary data.</text>
</comment>
<proteinExistence type="inferred from homology"/>
<evidence type="ECO:0000256" key="8">
    <source>
        <dbReference type="ARBA" id="ARBA00023157"/>
    </source>
</evidence>
<reference evidence="13 14" key="1">
    <citation type="submission" date="2020-07" db="EMBL/GenBank/DDBJ databases">
        <title>Sequencing the genomes of 1000 actinobacteria strains.</title>
        <authorList>
            <person name="Klenk H.-P."/>
        </authorList>
    </citation>
    <scope>NUCLEOTIDE SEQUENCE [LARGE SCALE GENOMIC DNA]</scope>
    <source>
        <strain evidence="13 14">DSM 42178</strain>
    </source>
</reference>
<evidence type="ECO:0000256" key="6">
    <source>
        <dbReference type="ARBA" id="ARBA00023002"/>
    </source>
</evidence>
<dbReference type="GO" id="GO:0048038">
    <property type="term" value="F:quinone binding"/>
    <property type="evidence" value="ECO:0007669"/>
    <property type="project" value="UniProtKB-KW"/>
</dbReference>
<comment type="subcellular location">
    <subcellularLocation>
        <location evidence="1">Membrane</location>
        <topology evidence="1">Multi-pass membrane protein</topology>
    </subcellularLocation>
</comment>